<evidence type="ECO:0000313" key="3">
    <source>
        <dbReference type="Proteomes" id="UP000009168"/>
    </source>
</evidence>
<dbReference type="KEGG" id="tet:TTHERM_00261900"/>
<keyword evidence="1 2" id="KW-0812">Transmembrane</keyword>
<name>Q22U94_TETTS</name>
<sequence>MRLALQGGFFECSLITCNQNQISSQVIKPINSVNLNYFIFNLTKNATQKICVSKIPGYSFALKAPLQNQCESYEKYCDFHTTNKDTFDLDQGYCIPKDKECQIQGVNLGSYTQTVVDQLPIVDISISTKQKIDAYNVNVYDTINAKTLLKMNNITYDSRYQYFLNEEYQINIIHMPRVKLRCRQELQQNLRNYMGVESAYQISLALLILSALSCAINFLYTGLGDLHEMTMCQSSCQKYCELKRVQIKNSPFKNSMIIFKPVLLIIIIILNCVMIPCYVNMVDYMIYMINDLCLDQFNLYSFNVCRNIITV</sequence>
<protein>
    <submittedName>
        <fullName evidence="2">Transmembrane protein, putative</fullName>
    </submittedName>
</protein>
<organism evidence="2 3">
    <name type="scientific">Tetrahymena thermophila (strain SB210)</name>
    <dbReference type="NCBI Taxonomy" id="312017"/>
    <lineage>
        <taxon>Eukaryota</taxon>
        <taxon>Sar</taxon>
        <taxon>Alveolata</taxon>
        <taxon>Ciliophora</taxon>
        <taxon>Intramacronucleata</taxon>
        <taxon>Oligohymenophorea</taxon>
        <taxon>Hymenostomatida</taxon>
        <taxon>Tetrahymenina</taxon>
        <taxon>Tetrahymenidae</taxon>
        <taxon>Tetrahymena</taxon>
    </lineage>
</organism>
<reference evidence="3" key="1">
    <citation type="journal article" date="2006" name="PLoS Biol.">
        <title>Macronuclear genome sequence of the ciliate Tetrahymena thermophila, a model eukaryote.</title>
        <authorList>
            <person name="Eisen J.A."/>
            <person name="Coyne R.S."/>
            <person name="Wu M."/>
            <person name="Wu D."/>
            <person name="Thiagarajan M."/>
            <person name="Wortman J.R."/>
            <person name="Badger J.H."/>
            <person name="Ren Q."/>
            <person name="Amedeo P."/>
            <person name="Jones K.M."/>
            <person name="Tallon L.J."/>
            <person name="Delcher A.L."/>
            <person name="Salzberg S.L."/>
            <person name="Silva J.C."/>
            <person name="Haas B.J."/>
            <person name="Majoros W.H."/>
            <person name="Farzad M."/>
            <person name="Carlton J.M."/>
            <person name="Smith R.K. Jr."/>
            <person name="Garg J."/>
            <person name="Pearlman R.E."/>
            <person name="Karrer K.M."/>
            <person name="Sun L."/>
            <person name="Manning G."/>
            <person name="Elde N.C."/>
            <person name="Turkewitz A.P."/>
            <person name="Asai D.J."/>
            <person name="Wilkes D.E."/>
            <person name="Wang Y."/>
            <person name="Cai H."/>
            <person name="Collins K."/>
            <person name="Stewart B.A."/>
            <person name="Lee S.R."/>
            <person name="Wilamowska K."/>
            <person name="Weinberg Z."/>
            <person name="Ruzzo W.L."/>
            <person name="Wloga D."/>
            <person name="Gaertig J."/>
            <person name="Frankel J."/>
            <person name="Tsao C.-C."/>
            <person name="Gorovsky M.A."/>
            <person name="Keeling P.J."/>
            <person name="Waller R.F."/>
            <person name="Patron N.J."/>
            <person name="Cherry J.M."/>
            <person name="Stover N.A."/>
            <person name="Krieger C.J."/>
            <person name="del Toro C."/>
            <person name="Ryder H.F."/>
            <person name="Williamson S.C."/>
            <person name="Barbeau R.A."/>
            <person name="Hamilton E.P."/>
            <person name="Orias E."/>
        </authorList>
    </citation>
    <scope>NUCLEOTIDE SEQUENCE [LARGE SCALE GENOMIC DNA]</scope>
    <source>
        <strain evidence="3">SB210</strain>
    </source>
</reference>
<dbReference type="Proteomes" id="UP000009168">
    <property type="component" value="Unassembled WGS sequence"/>
</dbReference>
<dbReference type="EMBL" id="GG662830">
    <property type="protein sequence ID" value="EAR88793.2"/>
    <property type="molecule type" value="Genomic_DNA"/>
</dbReference>
<evidence type="ECO:0000256" key="1">
    <source>
        <dbReference type="SAM" id="Phobius"/>
    </source>
</evidence>
<dbReference type="InParanoid" id="Q22U94"/>
<feature type="transmembrane region" description="Helical" evidence="1">
    <location>
        <begin position="257"/>
        <end position="279"/>
    </location>
</feature>
<accession>Q22U94</accession>
<keyword evidence="1" id="KW-0472">Membrane</keyword>
<feature type="transmembrane region" description="Helical" evidence="1">
    <location>
        <begin position="199"/>
        <end position="220"/>
    </location>
</feature>
<keyword evidence="3" id="KW-1185">Reference proteome</keyword>
<dbReference type="AlphaFoldDB" id="Q22U94"/>
<gene>
    <name evidence="2" type="ORF">TTHERM_00261900</name>
</gene>
<dbReference type="RefSeq" id="XP_001009038.2">
    <property type="nucleotide sequence ID" value="XM_001009038.2"/>
</dbReference>
<dbReference type="GeneID" id="7846141"/>
<keyword evidence="1" id="KW-1133">Transmembrane helix</keyword>
<evidence type="ECO:0000313" key="2">
    <source>
        <dbReference type="EMBL" id="EAR88793.2"/>
    </source>
</evidence>
<proteinExistence type="predicted"/>
<dbReference type="HOGENOM" id="CLU_426141_0_0_1"/>